<comment type="caution">
    <text evidence="2">The sequence shown here is derived from an EMBL/GenBank/DDBJ whole genome shotgun (WGS) entry which is preliminary data.</text>
</comment>
<sequence length="208" mass="23371">MNESLCSILSGDDWIIDLLAPFSKSLKFNLDGTGELWCCGEHYMWIALDFQWKSIGVGQPVTSATAATRSNKSPQIMGQLNIEITLSRRIPQEVEPRYAGFVFNQLEDTAFQPKSYSIRIEKGHFVRPSAVGSPVNYKHPDKYALRLLFDKSPYPPREEWTEPEGGPDSGRFWNITEFVGRDAPELEKLGRAMNDPAPPGSWESCAVS</sequence>
<feature type="region of interest" description="Disordered" evidence="1">
    <location>
        <begin position="186"/>
        <end position="208"/>
    </location>
</feature>
<dbReference type="AlphaFoldDB" id="A0A8H8RY50"/>
<evidence type="ECO:0000256" key="1">
    <source>
        <dbReference type="SAM" id="MobiDB-lite"/>
    </source>
</evidence>
<organism evidence="2 3">
    <name type="scientific">Lachnellula occidentalis</name>
    <dbReference type="NCBI Taxonomy" id="215460"/>
    <lineage>
        <taxon>Eukaryota</taxon>
        <taxon>Fungi</taxon>
        <taxon>Dikarya</taxon>
        <taxon>Ascomycota</taxon>
        <taxon>Pezizomycotina</taxon>
        <taxon>Leotiomycetes</taxon>
        <taxon>Helotiales</taxon>
        <taxon>Lachnaceae</taxon>
        <taxon>Lachnellula</taxon>
    </lineage>
</organism>
<reference evidence="2 3" key="1">
    <citation type="submission" date="2018-05" db="EMBL/GenBank/DDBJ databases">
        <title>Genome sequencing and assembly of the regulated plant pathogen Lachnellula willkommii and related sister species for the development of diagnostic species identification markers.</title>
        <authorList>
            <person name="Giroux E."/>
            <person name="Bilodeau G."/>
        </authorList>
    </citation>
    <scope>NUCLEOTIDE SEQUENCE [LARGE SCALE GENOMIC DNA]</scope>
    <source>
        <strain evidence="2 3">CBS 160.35</strain>
    </source>
</reference>
<dbReference type="Proteomes" id="UP000443090">
    <property type="component" value="Unassembled WGS sequence"/>
</dbReference>
<evidence type="ECO:0000313" key="2">
    <source>
        <dbReference type="EMBL" id="TVY44160.1"/>
    </source>
</evidence>
<gene>
    <name evidence="2" type="ORF">LOCC1_G005920</name>
</gene>
<name>A0A8H8RY50_9HELO</name>
<dbReference type="OrthoDB" id="2935237at2759"/>
<protein>
    <submittedName>
        <fullName evidence="2">Uncharacterized protein</fullName>
    </submittedName>
</protein>
<accession>A0A8H8RY50</accession>
<proteinExistence type="predicted"/>
<dbReference type="EMBL" id="QGMI01000247">
    <property type="protein sequence ID" value="TVY44160.1"/>
    <property type="molecule type" value="Genomic_DNA"/>
</dbReference>
<keyword evidence="3" id="KW-1185">Reference proteome</keyword>
<evidence type="ECO:0000313" key="3">
    <source>
        <dbReference type="Proteomes" id="UP000443090"/>
    </source>
</evidence>